<organism evidence="2">
    <name type="scientific">Arion vulgaris</name>
    <dbReference type="NCBI Taxonomy" id="1028688"/>
    <lineage>
        <taxon>Eukaryota</taxon>
        <taxon>Metazoa</taxon>
        <taxon>Spiralia</taxon>
        <taxon>Lophotrochozoa</taxon>
        <taxon>Mollusca</taxon>
        <taxon>Gastropoda</taxon>
        <taxon>Heterobranchia</taxon>
        <taxon>Euthyneura</taxon>
        <taxon>Panpulmonata</taxon>
        <taxon>Eupulmonata</taxon>
        <taxon>Stylommatophora</taxon>
        <taxon>Helicina</taxon>
        <taxon>Arionoidea</taxon>
        <taxon>Arionidae</taxon>
        <taxon>Arion</taxon>
    </lineage>
</organism>
<feature type="compositionally biased region" description="Basic and acidic residues" evidence="1">
    <location>
        <begin position="62"/>
        <end position="81"/>
    </location>
</feature>
<name>A0A0B6YZ38_9EUPU</name>
<reference evidence="2" key="1">
    <citation type="submission" date="2014-12" db="EMBL/GenBank/DDBJ databases">
        <title>Insight into the proteome of Arion vulgaris.</title>
        <authorList>
            <person name="Aradska J."/>
            <person name="Bulat T."/>
            <person name="Smidak R."/>
            <person name="Sarate P."/>
            <person name="Gangsoo J."/>
            <person name="Sialana F."/>
            <person name="Bilban M."/>
            <person name="Lubec G."/>
        </authorList>
    </citation>
    <scope>NUCLEOTIDE SEQUENCE</scope>
    <source>
        <tissue evidence="2">Skin</tissue>
    </source>
</reference>
<gene>
    <name evidence="2" type="primary">ORF42398</name>
</gene>
<feature type="non-terminal residue" evidence="2">
    <location>
        <position position="81"/>
    </location>
</feature>
<dbReference type="AlphaFoldDB" id="A0A0B6YZ38"/>
<feature type="region of interest" description="Disordered" evidence="1">
    <location>
        <begin position="59"/>
        <end position="81"/>
    </location>
</feature>
<sequence>IDEGEDKQEEEYDQLANILSGEDDVTKDVETMQTVNVLETKFPGEKRLTETTVTEYVTDESESVHTMHNQGEDWYNKKIGR</sequence>
<evidence type="ECO:0000256" key="1">
    <source>
        <dbReference type="SAM" id="MobiDB-lite"/>
    </source>
</evidence>
<proteinExistence type="predicted"/>
<protein>
    <submittedName>
        <fullName evidence="2">Uncharacterized protein</fullName>
    </submittedName>
</protein>
<dbReference type="EMBL" id="HACG01014623">
    <property type="protein sequence ID" value="CEK61488.1"/>
    <property type="molecule type" value="Transcribed_RNA"/>
</dbReference>
<feature type="non-terminal residue" evidence="2">
    <location>
        <position position="1"/>
    </location>
</feature>
<evidence type="ECO:0000313" key="2">
    <source>
        <dbReference type="EMBL" id="CEK61488.1"/>
    </source>
</evidence>
<accession>A0A0B6YZ38</accession>